<dbReference type="EMBL" id="RCSX01000024">
    <property type="protein sequence ID" value="KAF7920722.1"/>
    <property type="molecule type" value="Genomic_DNA"/>
</dbReference>
<dbReference type="RefSeq" id="XP_038807086.1">
    <property type="nucleotide sequence ID" value="XM_038956374.1"/>
</dbReference>
<name>A0ABQ7ID16_9HELO</name>
<comment type="caution">
    <text evidence="1">The sequence shown here is derived from an EMBL/GenBank/DDBJ whole genome shotgun (WGS) entry which is preliminary data.</text>
</comment>
<proteinExistence type="predicted"/>
<dbReference type="GeneID" id="62235524"/>
<evidence type="ECO:0000313" key="2">
    <source>
        <dbReference type="Proteomes" id="UP000783213"/>
    </source>
</evidence>
<keyword evidence="2" id="KW-1185">Reference proteome</keyword>
<sequence length="66" mass="7730">MSTILRTLTKDRSKAKSAIRRRGLYSKYRGVQARAIMTPNHSPRFKRWLFTFMSFETALLLSPTTH</sequence>
<reference evidence="1 2" key="1">
    <citation type="journal article" date="2020" name="Genome Biol. Evol.">
        <title>Comparative genomics of Sclerotiniaceae.</title>
        <authorList>
            <person name="Valero Jimenez C.A."/>
            <person name="Steentjes M."/>
            <person name="Scholten O.E."/>
            <person name="Van Kan J.A.L."/>
        </authorList>
    </citation>
    <scope>NUCLEOTIDE SEQUENCE [LARGE SCALE GENOMIC DNA]</scope>
    <source>
        <strain evidence="1 2">B1</strain>
    </source>
</reference>
<accession>A0ABQ7ID16</accession>
<gene>
    <name evidence="1" type="ORF">EAE98_008751</name>
</gene>
<evidence type="ECO:0000313" key="1">
    <source>
        <dbReference type="EMBL" id="KAF7920722.1"/>
    </source>
</evidence>
<organism evidence="1 2">
    <name type="scientific">Botrytis deweyae</name>
    <dbReference type="NCBI Taxonomy" id="2478750"/>
    <lineage>
        <taxon>Eukaryota</taxon>
        <taxon>Fungi</taxon>
        <taxon>Dikarya</taxon>
        <taxon>Ascomycota</taxon>
        <taxon>Pezizomycotina</taxon>
        <taxon>Leotiomycetes</taxon>
        <taxon>Helotiales</taxon>
        <taxon>Sclerotiniaceae</taxon>
        <taxon>Botrytis</taxon>
    </lineage>
</organism>
<dbReference type="Proteomes" id="UP000783213">
    <property type="component" value="Unassembled WGS sequence"/>
</dbReference>
<protein>
    <submittedName>
        <fullName evidence="1">Uncharacterized protein</fullName>
    </submittedName>
</protein>